<reference evidence="2" key="1">
    <citation type="submission" date="2021-06" db="EMBL/GenBank/DDBJ databases">
        <authorList>
            <person name="Kallberg Y."/>
            <person name="Tangrot J."/>
            <person name="Rosling A."/>
        </authorList>
    </citation>
    <scope>NUCLEOTIDE SEQUENCE</scope>
    <source>
        <strain evidence="2">MA453B</strain>
    </source>
</reference>
<name>A0A9N9DTE2_9GLOM</name>
<evidence type="ECO:0000313" key="3">
    <source>
        <dbReference type="Proteomes" id="UP000789405"/>
    </source>
</evidence>
<keyword evidence="3" id="KW-1185">Reference proteome</keyword>
<feature type="transmembrane region" description="Helical" evidence="1">
    <location>
        <begin position="20"/>
        <end position="40"/>
    </location>
</feature>
<keyword evidence="1" id="KW-1133">Transmembrane helix</keyword>
<dbReference type="AlphaFoldDB" id="A0A9N9DTE2"/>
<proteinExistence type="predicted"/>
<keyword evidence="1" id="KW-0812">Transmembrane</keyword>
<keyword evidence="1" id="KW-0472">Membrane</keyword>
<dbReference type="EMBL" id="CAJVPY010005644">
    <property type="protein sequence ID" value="CAG8647547.1"/>
    <property type="molecule type" value="Genomic_DNA"/>
</dbReference>
<evidence type="ECO:0000256" key="1">
    <source>
        <dbReference type="SAM" id="Phobius"/>
    </source>
</evidence>
<protein>
    <submittedName>
        <fullName evidence="2">18958_t:CDS:1</fullName>
    </submittedName>
</protein>
<sequence length="44" mass="5126">MAGTVIYAVTKSKLCGNKIQIIYVRFCFMAKFIGTFRTLFRKFL</sequence>
<dbReference type="Proteomes" id="UP000789405">
    <property type="component" value="Unassembled WGS sequence"/>
</dbReference>
<gene>
    <name evidence="2" type="ORF">DERYTH_LOCUS10003</name>
</gene>
<organism evidence="2 3">
    <name type="scientific">Dentiscutata erythropus</name>
    <dbReference type="NCBI Taxonomy" id="1348616"/>
    <lineage>
        <taxon>Eukaryota</taxon>
        <taxon>Fungi</taxon>
        <taxon>Fungi incertae sedis</taxon>
        <taxon>Mucoromycota</taxon>
        <taxon>Glomeromycotina</taxon>
        <taxon>Glomeromycetes</taxon>
        <taxon>Diversisporales</taxon>
        <taxon>Gigasporaceae</taxon>
        <taxon>Dentiscutata</taxon>
    </lineage>
</organism>
<evidence type="ECO:0000313" key="2">
    <source>
        <dbReference type="EMBL" id="CAG8647547.1"/>
    </source>
</evidence>
<accession>A0A9N9DTE2</accession>
<comment type="caution">
    <text evidence="2">The sequence shown here is derived from an EMBL/GenBank/DDBJ whole genome shotgun (WGS) entry which is preliminary data.</text>
</comment>